<keyword evidence="2" id="KW-0472">Membrane</keyword>
<reference evidence="3" key="1">
    <citation type="submission" date="2021-02" db="EMBL/GenBank/DDBJ databases">
        <title>Natronoglycomyces albus gen. nov., sp. nov, a haloalkaliphilic actinobacterium from a soda solonchak soil.</title>
        <authorList>
            <person name="Sorokin D.Y."/>
            <person name="Khijniak T.V."/>
            <person name="Zakharycheva A.P."/>
            <person name="Boueva O.V."/>
            <person name="Ariskina E.V."/>
            <person name="Hahnke R.L."/>
            <person name="Bunk B."/>
            <person name="Sproer C."/>
            <person name="Schumann P."/>
            <person name="Evtushenko L.I."/>
            <person name="Kublanov I.V."/>
        </authorList>
    </citation>
    <scope>NUCLEOTIDE SEQUENCE</scope>
    <source>
        <strain evidence="3">DSM 106290</strain>
    </source>
</reference>
<sequence>MSNEYYYQQPQPGQPQPGQPAPGGAVPYYVKKNPWYLRWWAITLGIVGVVGVCCFGALAFVLVGTELDSDSADNDEDSSVASDIDEEENDVEAGTEAEEESEADYFSSTFPVFAAFTESGSGDSVIDLPAGQGIVTASHTGSSNFILTTLDESNEMSDLLVNTIGNYEGTSAYGLDWLGMDSASLQITADGPWEVTIAPIADAPKLGDPEESQGDGVYQYSGGAANWALTHQGEGNFIVTYISDSLVGWDLLANEIGNYEGTVAVTSGPAVVTVNARGTWAIMSS</sequence>
<evidence type="ECO:0000313" key="3">
    <source>
        <dbReference type="EMBL" id="QSB05239.1"/>
    </source>
</evidence>
<evidence type="ECO:0000256" key="1">
    <source>
        <dbReference type="SAM" id="MobiDB-lite"/>
    </source>
</evidence>
<protein>
    <submittedName>
        <fullName evidence="3">Uncharacterized protein</fullName>
    </submittedName>
</protein>
<keyword evidence="2" id="KW-1133">Transmembrane helix</keyword>
<keyword evidence="2" id="KW-0812">Transmembrane</keyword>
<dbReference type="KEGG" id="nav:JQS30_16030"/>
<evidence type="ECO:0000256" key="2">
    <source>
        <dbReference type="SAM" id="Phobius"/>
    </source>
</evidence>
<accession>A0A895XPD1</accession>
<feature type="compositionally biased region" description="Acidic residues" evidence="1">
    <location>
        <begin position="68"/>
        <end position="103"/>
    </location>
</feature>
<proteinExistence type="predicted"/>
<dbReference type="EMBL" id="CP070496">
    <property type="protein sequence ID" value="QSB05239.1"/>
    <property type="molecule type" value="Genomic_DNA"/>
</dbReference>
<keyword evidence="4" id="KW-1185">Reference proteome</keyword>
<dbReference type="RefSeq" id="WP_213171242.1">
    <property type="nucleotide sequence ID" value="NZ_CP070496.1"/>
</dbReference>
<feature type="region of interest" description="Disordered" evidence="1">
    <location>
        <begin position="1"/>
        <end position="22"/>
    </location>
</feature>
<dbReference type="AlphaFoldDB" id="A0A895XPD1"/>
<feature type="transmembrane region" description="Helical" evidence="2">
    <location>
        <begin position="39"/>
        <end position="63"/>
    </location>
</feature>
<gene>
    <name evidence="3" type="ORF">JQS30_16030</name>
</gene>
<dbReference type="Proteomes" id="UP000662939">
    <property type="component" value="Chromosome"/>
</dbReference>
<feature type="region of interest" description="Disordered" evidence="1">
    <location>
        <begin position="68"/>
        <end position="105"/>
    </location>
</feature>
<name>A0A895XPD1_9ACTN</name>
<organism evidence="3 4">
    <name type="scientific">Natronoglycomyces albus</name>
    <dbReference type="NCBI Taxonomy" id="2811108"/>
    <lineage>
        <taxon>Bacteria</taxon>
        <taxon>Bacillati</taxon>
        <taxon>Actinomycetota</taxon>
        <taxon>Actinomycetes</taxon>
        <taxon>Glycomycetales</taxon>
        <taxon>Glycomycetaceae</taxon>
        <taxon>Natronoglycomyces</taxon>
    </lineage>
</organism>
<evidence type="ECO:0000313" key="4">
    <source>
        <dbReference type="Proteomes" id="UP000662939"/>
    </source>
</evidence>